<dbReference type="AlphaFoldDB" id="A0A0M7CZE9"/>
<dbReference type="PANTHER" id="PTHR42756">
    <property type="entry name" value="TRANSCRIPTIONAL REGULATOR, MARR"/>
    <property type="match status" value="1"/>
</dbReference>
<accession>A0A0M7CZE9</accession>
<dbReference type="InterPro" id="IPR036388">
    <property type="entry name" value="WH-like_DNA-bd_sf"/>
</dbReference>
<dbReference type="Proteomes" id="UP000187251">
    <property type="component" value="Unassembled WGS sequence"/>
</dbReference>
<evidence type="ECO:0000313" key="6">
    <source>
        <dbReference type="EMBL" id="OMG90789.1"/>
    </source>
</evidence>
<gene>
    <name evidence="6" type="ORF">BIZ92_21035</name>
    <name evidence="5" type="ORF">O9570_10150</name>
</gene>
<keyword evidence="2" id="KW-0238">DNA-binding</keyword>
<keyword evidence="3" id="KW-0804">Transcription</keyword>
<dbReference type="Proteomes" id="UP001141992">
    <property type="component" value="Unassembled WGS sequence"/>
</dbReference>
<dbReference type="Gene3D" id="1.10.10.10">
    <property type="entry name" value="Winged helix-like DNA-binding domain superfamily/Winged helix DNA-binding domain"/>
    <property type="match status" value="1"/>
</dbReference>
<protein>
    <submittedName>
        <fullName evidence="6">MarR family transcriptional regulator</fullName>
    </submittedName>
</protein>
<dbReference type="Pfam" id="PF01047">
    <property type="entry name" value="MarR"/>
    <property type="match status" value="1"/>
</dbReference>
<evidence type="ECO:0000256" key="1">
    <source>
        <dbReference type="ARBA" id="ARBA00023015"/>
    </source>
</evidence>
<keyword evidence="1" id="KW-0805">Transcription regulation</keyword>
<name>A0A0M7CZE9_ALCXX</name>
<dbReference type="RefSeq" id="WP_051429172.1">
    <property type="nucleotide sequence ID" value="NZ_CP123950.1"/>
</dbReference>
<dbReference type="InterPro" id="IPR036390">
    <property type="entry name" value="WH_DNA-bd_sf"/>
</dbReference>
<dbReference type="GO" id="GO:0003700">
    <property type="term" value="F:DNA-binding transcription factor activity"/>
    <property type="evidence" value="ECO:0007669"/>
    <property type="project" value="InterPro"/>
</dbReference>
<evidence type="ECO:0000313" key="5">
    <source>
        <dbReference type="EMBL" id="MCZ8401807.1"/>
    </source>
</evidence>
<dbReference type="EMBL" id="MJMN01000005">
    <property type="protein sequence ID" value="OMG90789.1"/>
    <property type="molecule type" value="Genomic_DNA"/>
</dbReference>
<evidence type="ECO:0000256" key="2">
    <source>
        <dbReference type="ARBA" id="ARBA00023125"/>
    </source>
</evidence>
<accession>A0A1R1JXF0</accession>
<evidence type="ECO:0000313" key="7">
    <source>
        <dbReference type="Proteomes" id="UP000187251"/>
    </source>
</evidence>
<evidence type="ECO:0000259" key="4">
    <source>
        <dbReference type="PROSITE" id="PS50995"/>
    </source>
</evidence>
<dbReference type="PROSITE" id="PS01117">
    <property type="entry name" value="HTH_MARR_1"/>
    <property type="match status" value="1"/>
</dbReference>
<dbReference type="EMBL" id="JAPZVI010000005">
    <property type="protein sequence ID" value="MCZ8401807.1"/>
    <property type="molecule type" value="Genomic_DNA"/>
</dbReference>
<dbReference type="SMART" id="SM00347">
    <property type="entry name" value="HTH_MARR"/>
    <property type="match status" value="1"/>
</dbReference>
<reference evidence="5" key="2">
    <citation type="submission" date="2022-12" db="EMBL/GenBank/DDBJ databases">
        <authorList>
            <person name="Voronina O.L."/>
            <person name="Kunda M.S."/>
            <person name="Ryzhova N."/>
            <person name="Aksenova E.I."/>
        </authorList>
    </citation>
    <scope>NUCLEOTIDE SEQUENCE</scope>
    <source>
        <strain evidence="5">SCCH136:Ach223948</strain>
    </source>
</reference>
<sequence>MPGIPATRQARAERDGAAAAARPHLALMAQTAARGTDAGAAGLGLLLLWLADDVEQRANAALAPFGISESKLDVLMIFGLAERGLIDSRAVTPSYIADYFGVTRSTVTGLLDWLEKRELLTRALNHEDRRSISLALTDAGRELLTQALPAFWTMCASLVDCLDENDRKALQGILAKVWRQLKGPAA</sequence>
<dbReference type="PRINTS" id="PR00598">
    <property type="entry name" value="HTHMARR"/>
</dbReference>
<dbReference type="PROSITE" id="PS50995">
    <property type="entry name" value="HTH_MARR_2"/>
    <property type="match status" value="1"/>
</dbReference>
<comment type="caution">
    <text evidence="6">The sequence shown here is derived from an EMBL/GenBank/DDBJ whole genome shotgun (WGS) entry which is preliminary data.</text>
</comment>
<proteinExistence type="predicted"/>
<reference evidence="6 7" key="1">
    <citation type="submission" date="2016-09" db="EMBL/GenBank/DDBJ databases">
        <title>Phylogenomics of Achromobacter.</title>
        <authorList>
            <person name="Jeukens J."/>
            <person name="Freschi L."/>
            <person name="Vincent A.T."/>
            <person name="Emond-Rheault J.-G."/>
            <person name="Kukavica-Ibrulj I."/>
            <person name="Charette S.J."/>
            <person name="Levesque R.C."/>
        </authorList>
    </citation>
    <scope>NUCLEOTIDE SEQUENCE [LARGE SCALE GENOMIC DNA]</scope>
    <source>
        <strain evidence="6 7">AUS488</strain>
    </source>
</reference>
<feature type="domain" description="HTH marR-type" evidence="4">
    <location>
        <begin position="40"/>
        <end position="179"/>
    </location>
</feature>
<dbReference type="InterPro" id="IPR000835">
    <property type="entry name" value="HTH_MarR-typ"/>
</dbReference>
<dbReference type="InterPro" id="IPR023187">
    <property type="entry name" value="Tscrpt_reg_MarR-type_CS"/>
</dbReference>
<dbReference type="PANTHER" id="PTHR42756:SF1">
    <property type="entry name" value="TRANSCRIPTIONAL REPRESSOR OF EMRAB OPERON"/>
    <property type="match status" value="1"/>
</dbReference>
<dbReference type="GO" id="GO:0003677">
    <property type="term" value="F:DNA binding"/>
    <property type="evidence" value="ECO:0007669"/>
    <property type="project" value="UniProtKB-KW"/>
</dbReference>
<dbReference type="SUPFAM" id="SSF46785">
    <property type="entry name" value="Winged helix' DNA-binding domain"/>
    <property type="match status" value="1"/>
</dbReference>
<evidence type="ECO:0000256" key="3">
    <source>
        <dbReference type="ARBA" id="ARBA00023163"/>
    </source>
</evidence>
<organism evidence="6 7">
    <name type="scientific">Alcaligenes xylosoxydans xylosoxydans</name>
    <name type="common">Achromobacter xylosoxidans</name>
    <dbReference type="NCBI Taxonomy" id="85698"/>
    <lineage>
        <taxon>Bacteria</taxon>
        <taxon>Pseudomonadati</taxon>
        <taxon>Pseudomonadota</taxon>
        <taxon>Betaproteobacteria</taxon>
        <taxon>Burkholderiales</taxon>
        <taxon>Alcaligenaceae</taxon>
        <taxon>Achromobacter</taxon>
    </lineage>
</organism>